<dbReference type="AlphaFoldDB" id="A0A853GPM7"/>
<evidence type="ECO:0000313" key="4">
    <source>
        <dbReference type="Proteomes" id="UP000554144"/>
    </source>
</evidence>
<organism evidence="3 4">
    <name type="scientific">Pollutimonas harenae</name>
    <dbReference type="NCBI Taxonomy" id="657015"/>
    <lineage>
        <taxon>Bacteria</taxon>
        <taxon>Pseudomonadati</taxon>
        <taxon>Pseudomonadota</taxon>
        <taxon>Betaproteobacteria</taxon>
        <taxon>Burkholderiales</taxon>
        <taxon>Alcaligenaceae</taxon>
        <taxon>Pollutimonas</taxon>
    </lineage>
</organism>
<dbReference type="Proteomes" id="UP000554144">
    <property type="component" value="Unassembled WGS sequence"/>
</dbReference>
<keyword evidence="2" id="KW-0472">Membrane</keyword>
<sequence length="332" mass="36430">MWDFSIGKTLRLMMQTLPFLGLRLLVYVGVAVGYMLVTGMGAGMGYGLAALSGPGTQSSAAVWGGIIGFGVFGVFMYWAREYLLYLVKAGHIAILVTLLDGKTLPQGTSQIRYGSDMVKARFAQTSILFAMDQLIKGAIKALTSLVRGALSIVSLPGAQQLSSILHAFLRVAVGFVDEVILARTIHTESTNPWGTATDSLILYGQNYKVMLKNAAWLAVLVYLFSFLVFLIMLAPATLVVYWMPGAWSAGAFVFALLFAWSIKAALLEPFAVTCLMDVYFKTIEGQQPDQEWEARLEQMSGKFRKLKERARDAMRDTDKTPDMGAQTVRSQT</sequence>
<keyword evidence="4" id="KW-1185">Reference proteome</keyword>
<gene>
    <name evidence="3" type="ORF">H0A62_05165</name>
</gene>
<evidence type="ECO:0000313" key="3">
    <source>
        <dbReference type="EMBL" id="NYT84988.1"/>
    </source>
</evidence>
<reference evidence="3 4" key="1">
    <citation type="submission" date="2020-07" db="EMBL/GenBank/DDBJ databases">
        <title>Taxonomic revisions and descriptions of new bacterial species based on genomic comparisons in the high-G+C-content subgroup of the family Alcaligenaceae.</title>
        <authorList>
            <person name="Szabo A."/>
            <person name="Felfoldi T."/>
        </authorList>
    </citation>
    <scope>NUCLEOTIDE SEQUENCE [LARGE SCALE GENOMIC DNA]</scope>
    <source>
        <strain evidence="3 4">DSM 25667</strain>
    </source>
</reference>
<evidence type="ECO:0000256" key="2">
    <source>
        <dbReference type="SAM" id="Phobius"/>
    </source>
</evidence>
<feature type="compositionally biased region" description="Basic and acidic residues" evidence="1">
    <location>
        <begin position="309"/>
        <end position="321"/>
    </location>
</feature>
<accession>A0A853GPM7</accession>
<dbReference type="OrthoDB" id="147179at2"/>
<proteinExistence type="predicted"/>
<protein>
    <submittedName>
        <fullName evidence="3">Uncharacterized protein</fullName>
    </submittedName>
</protein>
<evidence type="ECO:0000256" key="1">
    <source>
        <dbReference type="SAM" id="MobiDB-lite"/>
    </source>
</evidence>
<dbReference type="EMBL" id="JACCEV010000001">
    <property type="protein sequence ID" value="NYT84988.1"/>
    <property type="molecule type" value="Genomic_DNA"/>
</dbReference>
<feature type="transmembrane region" description="Helical" evidence="2">
    <location>
        <begin position="60"/>
        <end position="79"/>
    </location>
</feature>
<feature type="transmembrane region" description="Helical" evidence="2">
    <location>
        <begin position="214"/>
        <end position="234"/>
    </location>
</feature>
<feature type="transmembrane region" description="Helical" evidence="2">
    <location>
        <begin position="240"/>
        <end position="260"/>
    </location>
</feature>
<comment type="caution">
    <text evidence="3">The sequence shown here is derived from an EMBL/GenBank/DDBJ whole genome shotgun (WGS) entry which is preliminary data.</text>
</comment>
<keyword evidence="2" id="KW-1133">Transmembrane helix</keyword>
<keyword evidence="2" id="KW-0812">Transmembrane</keyword>
<name>A0A853GPM7_9BURK</name>
<feature type="transmembrane region" description="Helical" evidence="2">
    <location>
        <begin position="20"/>
        <end position="48"/>
    </location>
</feature>
<feature type="region of interest" description="Disordered" evidence="1">
    <location>
        <begin position="308"/>
        <end position="332"/>
    </location>
</feature>